<dbReference type="AlphaFoldDB" id="A0A9Q8WN85"/>
<dbReference type="KEGG" id="clup:CLUP02_14605"/>
<gene>
    <name evidence="2" type="ORF">CLUP02_14605</name>
</gene>
<feature type="compositionally biased region" description="Low complexity" evidence="1">
    <location>
        <begin position="28"/>
        <end position="39"/>
    </location>
</feature>
<dbReference type="GeneID" id="73348542"/>
<protein>
    <submittedName>
        <fullName evidence="2">Uncharacterized protein</fullName>
    </submittedName>
</protein>
<name>A0A9Q8WN85_9PEZI</name>
<organism evidence="2 3">
    <name type="scientific">Colletotrichum lupini</name>
    <dbReference type="NCBI Taxonomy" id="145971"/>
    <lineage>
        <taxon>Eukaryota</taxon>
        <taxon>Fungi</taxon>
        <taxon>Dikarya</taxon>
        <taxon>Ascomycota</taxon>
        <taxon>Pezizomycotina</taxon>
        <taxon>Sordariomycetes</taxon>
        <taxon>Hypocreomycetidae</taxon>
        <taxon>Glomerellales</taxon>
        <taxon>Glomerellaceae</taxon>
        <taxon>Colletotrichum</taxon>
        <taxon>Colletotrichum acutatum species complex</taxon>
    </lineage>
</organism>
<sequence>MEIGSAPYALARAPGPKKAARSSSDVPNLNASASLNLASTSPLHPSRASIERKTLSAPNHLCLRVN</sequence>
<keyword evidence="3" id="KW-1185">Reference proteome</keyword>
<evidence type="ECO:0000313" key="2">
    <source>
        <dbReference type="EMBL" id="UQC89077.1"/>
    </source>
</evidence>
<dbReference type="RefSeq" id="XP_049150678.1">
    <property type="nucleotide sequence ID" value="XM_049293532.1"/>
</dbReference>
<dbReference type="EMBL" id="CP019480">
    <property type="protein sequence ID" value="UQC89077.1"/>
    <property type="molecule type" value="Genomic_DNA"/>
</dbReference>
<dbReference type="Proteomes" id="UP000830671">
    <property type="component" value="Chromosome 8"/>
</dbReference>
<reference evidence="2" key="1">
    <citation type="journal article" date="2021" name="Mol. Plant Microbe Interact.">
        <title>Complete Genome Sequence of the Plant-Pathogenic Fungus Colletotrichum lupini.</title>
        <authorList>
            <person name="Baroncelli R."/>
            <person name="Pensec F."/>
            <person name="Da Lio D."/>
            <person name="Boufleur T."/>
            <person name="Vicente I."/>
            <person name="Sarrocco S."/>
            <person name="Picot A."/>
            <person name="Baraldi E."/>
            <person name="Sukno S."/>
            <person name="Thon M."/>
            <person name="Le Floch G."/>
        </authorList>
    </citation>
    <scope>NUCLEOTIDE SEQUENCE</scope>
    <source>
        <strain evidence="2">IMI 504893</strain>
    </source>
</reference>
<proteinExistence type="predicted"/>
<accession>A0A9Q8WN85</accession>
<evidence type="ECO:0000313" key="3">
    <source>
        <dbReference type="Proteomes" id="UP000830671"/>
    </source>
</evidence>
<evidence type="ECO:0000256" key="1">
    <source>
        <dbReference type="SAM" id="MobiDB-lite"/>
    </source>
</evidence>
<feature type="region of interest" description="Disordered" evidence="1">
    <location>
        <begin position="1"/>
        <end position="66"/>
    </location>
</feature>